<organism evidence="1 2">
    <name type="scientific">Crocosphaera subtropica (strain ATCC 51142 / BH68)</name>
    <name type="common">Cyanothece sp. (strain ATCC 51142)</name>
    <dbReference type="NCBI Taxonomy" id="43989"/>
    <lineage>
        <taxon>Bacteria</taxon>
        <taxon>Bacillati</taxon>
        <taxon>Cyanobacteriota</taxon>
        <taxon>Cyanophyceae</taxon>
        <taxon>Oscillatoriophycideae</taxon>
        <taxon>Chroococcales</taxon>
        <taxon>Aphanothecaceae</taxon>
        <taxon>Crocosphaera</taxon>
        <taxon>Crocosphaera subtropica</taxon>
    </lineage>
</organism>
<dbReference type="RefSeq" id="WP_009546486.1">
    <property type="nucleotide sequence ID" value="NC_010546.1"/>
</dbReference>
<reference evidence="1 2" key="1">
    <citation type="journal article" date="2008" name="Proc. Natl. Acad. Sci. U.S.A.">
        <title>The genome of Cyanothece 51142, a unicellular diazotrophic cyanobacterium important in the marine nitrogen cycle.</title>
        <authorList>
            <person name="Welsh E.A."/>
            <person name="Liberton M."/>
            <person name="Stoeckel J."/>
            <person name="Loh T."/>
            <person name="Elvitigala T."/>
            <person name="Wang C."/>
            <person name="Wollam A."/>
            <person name="Fulton R.S."/>
            <person name="Clifton S.W."/>
            <person name="Jacobs J.M."/>
            <person name="Aurora R."/>
            <person name="Ghosh B.K."/>
            <person name="Sherman L.A."/>
            <person name="Smith R.D."/>
            <person name="Wilson R.K."/>
            <person name="Pakrasi H.B."/>
        </authorList>
    </citation>
    <scope>NUCLEOTIDE SEQUENCE [LARGE SCALE GENOMIC DNA]</scope>
    <source>
        <strain evidence="2">ATCC 51142 / BH68</strain>
    </source>
</reference>
<dbReference type="AlphaFoldDB" id="B1WNA7"/>
<keyword evidence="2" id="KW-1185">Reference proteome</keyword>
<gene>
    <name evidence="1" type="ordered locus">cce_0398</name>
</gene>
<dbReference type="OrthoDB" id="581976at2"/>
<dbReference type="Proteomes" id="UP000001203">
    <property type="component" value="Chromosome circular"/>
</dbReference>
<dbReference type="STRING" id="43989.cce_0398"/>
<protein>
    <submittedName>
        <fullName evidence="1">Uncharacterized protein</fullName>
    </submittedName>
</protein>
<evidence type="ECO:0000313" key="2">
    <source>
        <dbReference type="Proteomes" id="UP000001203"/>
    </source>
</evidence>
<dbReference type="HOGENOM" id="CLU_1493854_0_0_3"/>
<dbReference type="EMBL" id="CP000806">
    <property type="protein sequence ID" value="ACB49749.1"/>
    <property type="molecule type" value="Genomic_DNA"/>
</dbReference>
<dbReference type="eggNOG" id="ENOG5032GWJ">
    <property type="taxonomic scope" value="Bacteria"/>
</dbReference>
<proteinExistence type="predicted"/>
<sequence length="180" mass="21104">MISQLATNKSVNYLKKVGVVVIVIGSLGSHLVHNTPLNSPIFPHLFARFTALTAMSSQWRMFSVVDRFSWRLEIVAIHKNGKTQTLPIFAEQETGFFEKHFINFREGKLHQNLFVYPDARYHYSDYLCRIFQNETNPIRTIRYDLFWRQILPPQQAAIRDQYLTEEFSDLGKLGEYQCQN</sequence>
<dbReference type="KEGG" id="cyt:cce_0398"/>
<evidence type="ECO:0000313" key="1">
    <source>
        <dbReference type="EMBL" id="ACB49749.1"/>
    </source>
</evidence>
<name>B1WNA7_CROS5</name>
<accession>B1WNA7</accession>